<protein>
    <submittedName>
        <fullName evidence="3">Diguanylate cyclase domain protein</fullName>
    </submittedName>
</protein>
<dbReference type="SUPFAM" id="SSF55073">
    <property type="entry name" value="Nucleotide cyclase"/>
    <property type="match status" value="1"/>
</dbReference>
<dbReference type="PANTHER" id="PTHR45138:SF9">
    <property type="entry name" value="DIGUANYLATE CYCLASE DGCM-RELATED"/>
    <property type="match status" value="1"/>
</dbReference>
<name>I0JTC1_HALH3</name>
<dbReference type="SMART" id="SM00267">
    <property type="entry name" value="GGDEF"/>
    <property type="match status" value="1"/>
</dbReference>
<evidence type="ECO:0000259" key="2">
    <source>
        <dbReference type="PROSITE" id="PS50887"/>
    </source>
</evidence>
<keyword evidence="4" id="KW-1185">Reference proteome</keyword>
<dbReference type="InterPro" id="IPR043128">
    <property type="entry name" value="Rev_trsase/Diguanyl_cyclase"/>
</dbReference>
<dbReference type="Gene3D" id="3.30.70.270">
    <property type="match status" value="1"/>
</dbReference>
<accession>I0JTC1</accession>
<feature type="transmembrane region" description="Helical" evidence="1">
    <location>
        <begin position="176"/>
        <end position="193"/>
    </location>
</feature>
<organism evidence="3 4">
    <name type="scientific">Halobacillus halophilus (strain ATCC 35676 / DSM 2266 / JCM 20832 / KCTC 3685 / LMG 17431 / NBRC 102448 / NCIMB 2269)</name>
    <name type="common">Sporosarcina halophila</name>
    <dbReference type="NCBI Taxonomy" id="866895"/>
    <lineage>
        <taxon>Bacteria</taxon>
        <taxon>Bacillati</taxon>
        <taxon>Bacillota</taxon>
        <taxon>Bacilli</taxon>
        <taxon>Bacillales</taxon>
        <taxon>Bacillaceae</taxon>
        <taxon>Halobacillus</taxon>
    </lineage>
</organism>
<dbReference type="InterPro" id="IPR000160">
    <property type="entry name" value="GGDEF_dom"/>
</dbReference>
<feature type="transmembrane region" description="Helical" evidence="1">
    <location>
        <begin position="147"/>
        <end position="164"/>
    </location>
</feature>
<feature type="transmembrane region" description="Helical" evidence="1">
    <location>
        <begin position="199"/>
        <end position="216"/>
    </location>
</feature>
<dbReference type="PROSITE" id="PS50887">
    <property type="entry name" value="GGDEF"/>
    <property type="match status" value="1"/>
</dbReference>
<dbReference type="STRING" id="866895.HBHAL_5058"/>
<dbReference type="NCBIfam" id="TIGR00254">
    <property type="entry name" value="GGDEF"/>
    <property type="match status" value="1"/>
</dbReference>
<keyword evidence="1" id="KW-1133">Transmembrane helix</keyword>
<dbReference type="InterPro" id="IPR050469">
    <property type="entry name" value="Diguanylate_Cyclase"/>
</dbReference>
<reference evidence="3 4" key="1">
    <citation type="journal article" date="2013" name="Environ. Microbiol.">
        <title>Chloride and organic osmolytes: a hybrid strategy to cope with elevated salinities by the moderately halophilic, chloride-dependent bacterium Halobacillus halophilus.</title>
        <authorList>
            <person name="Saum S.H."/>
            <person name="Pfeiffer F."/>
            <person name="Palm P."/>
            <person name="Rampp M."/>
            <person name="Schuster S.C."/>
            <person name="Muller V."/>
            <person name="Oesterhelt D."/>
        </authorList>
    </citation>
    <scope>NUCLEOTIDE SEQUENCE [LARGE SCALE GENOMIC DNA]</scope>
    <source>
        <strain evidence="4">ATCC 35676 / DSM 2266 / JCM 20832 / KCTC 3685 / LMG 17431 / NBRC 102448 / NCIMB 2269</strain>
    </source>
</reference>
<keyword evidence="1" id="KW-0472">Membrane</keyword>
<gene>
    <name evidence="3" type="ordered locus">HBHAL_5058</name>
</gene>
<dbReference type="InterPro" id="IPR029787">
    <property type="entry name" value="Nucleotide_cyclase"/>
</dbReference>
<dbReference type="RefSeq" id="WP_014645275.1">
    <property type="nucleotide sequence ID" value="NC_017668.1"/>
</dbReference>
<dbReference type="PATRIC" id="fig|866895.3.peg.4098"/>
<feature type="transmembrane region" description="Helical" evidence="1">
    <location>
        <begin position="37"/>
        <end position="56"/>
    </location>
</feature>
<dbReference type="HOGENOM" id="CLU_058778_1_0_9"/>
<feature type="transmembrane region" description="Helical" evidence="1">
    <location>
        <begin position="108"/>
        <end position="127"/>
    </location>
</feature>
<dbReference type="eggNOG" id="COG2199">
    <property type="taxonomic scope" value="Bacteria"/>
</dbReference>
<feature type="transmembrane region" description="Helical" evidence="1">
    <location>
        <begin position="76"/>
        <end position="96"/>
    </location>
</feature>
<dbReference type="Proteomes" id="UP000007397">
    <property type="component" value="Chromosome"/>
</dbReference>
<dbReference type="PANTHER" id="PTHR45138">
    <property type="entry name" value="REGULATORY COMPONENTS OF SENSORY TRANSDUCTION SYSTEM"/>
    <property type="match status" value="1"/>
</dbReference>
<evidence type="ECO:0000256" key="1">
    <source>
        <dbReference type="SAM" id="Phobius"/>
    </source>
</evidence>
<keyword evidence="1" id="KW-0812">Transmembrane</keyword>
<dbReference type="AlphaFoldDB" id="I0JTC1"/>
<dbReference type="EMBL" id="HE717023">
    <property type="protein sequence ID" value="CCG47393.1"/>
    <property type="molecule type" value="Genomic_DNA"/>
</dbReference>
<evidence type="ECO:0000313" key="3">
    <source>
        <dbReference type="EMBL" id="CCG47393.1"/>
    </source>
</evidence>
<feature type="domain" description="GGDEF" evidence="2">
    <location>
        <begin position="247"/>
        <end position="368"/>
    </location>
</feature>
<dbReference type="CDD" id="cd01949">
    <property type="entry name" value="GGDEF"/>
    <property type="match status" value="1"/>
</dbReference>
<feature type="transmembrane region" description="Helical" evidence="1">
    <location>
        <begin position="6"/>
        <end position="25"/>
    </location>
</feature>
<dbReference type="KEGG" id="hhd:HBHAL_5058"/>
<proteinExistence type="predicted"/>
<sequence length="368" mass="42884">MDYVVQFQVNIFAIMILAVLFIIMRAKSRVKSFSKRLLKMIMVVAAVAIVFEPLTWIFDGKFFNGAYVLEYSTNFILFLCGPVLGGLMLSYVDYHLFGNPSRVYRRWFYQHLSVLTLFILLVNLMYPVYFDVDPSSHNYISGDYKDLHNALLIGQYIAICVMVVRNRGRISSPVKWIFLIFFALPIVGMFVQLFDKQLYFSWTSIVLVVLMAYTFLESTATEQDYLTNLYNRQSYETYLQHLIERERAFGIVLIDLNDFKHINDEYGHYKGDQVLIEFGRVLVDAFPNQALAARLGGDEFIVLVENGRDIDTYVSSIHRLLEKSDDPLLQSLSFSYGYQVYQEGMSMDELYTLVDKKMYNDKRSKRSM</sequence>
<dbReference type="Pfam" id="PF00990">
    <property type="entry name" value="GGDEF"/>
    <property type="match status" value="1"/>
</dbReference>
<dbReference type="GO" id="GO:0052621">
    <property type="term" value="F:diguanylate cyclase activity"/>
    <property type="evidence" value="ECO:0007669"/>
    <property type="project" value="TreeGrafter"/>
</dbReference>
<evidence type="ECO:0000313" key="4">
    <source>
        <dbReference type="Proteomes" id="UP000007397"/>
    </source>
</evidence>